<dbReference type="InterPro" id="IPR047111">
    <property type="entry name" value="YbaP-like"/>
</dbReference>
<organism evidence="1">
    <name type="scientific">hydrothermal vent metagenome</name>
    <dbReference type="NCBI Taxonomy" id="652676"/>
    <lineage>
        <taxon>unclassified sequences</taxon>
        <taxon>metagenomes</taxon>
        <taxon>ecological metagenomes</taxon>
    </lineage>
</organism>
<protein>
    <recommendedName>
        <fullName evidence="2">TraB/GumN family protein</fullName>
    </recommendedName>
</protein>
<dbReference type="AlphaFoldDB" id="A0A3B0RNS4"/>
<dbReference type="PROSITE" id="PS51257">
    <property type="entry name" value="PROKAR_LIPOPROTEIN"/>
    <property type="match status" value="1"/>
</dbReference>
<dbReference type="EMBL" id="UOEF01000087">
    <property type="protein sequence ID" value="VAV89878.1"/>
    <property type="molecule type" value="Genomic_DNA"/>
</dbReference>
<dbReference type="PANTHER" id="PTHR40590">
    <property type="entry name" value="CYTOPLASMIC PROTEIN-RELATED"/>
    <property type="match status" value="1"/>
</dbReference>
<dbReference type="CDD" id="cd14789">
    <property type="entry name" value="Tiki"/>
    <property type="match status" value="1"/>
</dbReference>
<dbReference type="PANTHER" id="PTHR40590:SF1">
    <property type="entry name" value="CYTOPLASMIC PROTEIN"/>
    <property type="match status" value="1"/>
</dbReference>
<name>A0A3B0RNS4_9ZZZZ</name>
<dbReference type="Pfam" id="PF01963">
    <property type="entry name" value="TraB_PrgY_gumN"/>
    <property type="match status" value="1"/>
</dbReference>
<sequence>MRYIHVFLSFIAAACLTACNASPQPVELNTVKEGKPSLWKVTGTKSEQKGSAFLFGTIHILPKDVKWRTPVLENAISQSDRLIIEVLGLEDTAAASKIFAKLALSPGQPGVEERVKPSLRDDLDKMIDKANIPEFALNRMESWAVALSLASAQTNGLGLTSGEGVEKKLTTQFVELKKPVEGLESIEQQLGYFDKLPEAQQREMLTSVVEEAGGTKEAFEELFNAWITGDGEKIVKLSDGGLLADPEIRQKILVDRNLDWAKQLDKKLQQPGTSFVAVGTAHLVGFDAVQEMLAKRGYKIEKIQ</sequence>
<evidence type="ECO:0008006" key="2">
    <source>
        <dbReference type="Google" id="ProtNLM"/>
    </source>
</evidence>
<accession>A0A3B0RNS4</accession>
<evidence type="ECO:0000313" key="1">
    <source>
        <dbReference type="EMBL" id="VAV89878.1"/>
    </source>
</evidence>
<gene>
    <name evidence="1" type="ORF">MNBD_ALPHA04-1332</name>
</gene>
<reference evidence="1" key="1">
    <citation type="submission" date="2018-06" db="EMBL/GenBank/DDBJ databases">
        <authorList>
            <person name="Zhirakovskaya E."/>
        </authorList>
    </citation>
    <scope>NUCLEOTIDE SEQUENCE</scope>
</reference>
<proteinExistence type="predicted"/>
<dbReference type="InterPro" id="IPR002816">
    <property type="entry name" value="TraB/PrgY/GumN_fam"/>
</dbReference>